<dbReference type="InterPro" id="IPR017871">
    <property type="entry name" value="ABC_transporter-like_CS"/>
</dbReference>
<evidence type="ECO:0000256" key="4">
    <source>
        <dbReference type="ARBA" id="ARBA00022741"/>
    </source>
</evidence>
<dbReference type="InterPro" id="IPR036640">
    <property type="entry name" value="ABC1_TM_sf"/>
</dbReference>
<feature type="transmembrane region" description="Helical" evidence="10">
    <location>
        <begin position="140"/>
        <end position="160"/>
    </location>
</feature>
<dbReference type="SUPFAM" id="SSF52540">
    <property type="entry name" value="P-loop containing nucleoside triphosphate hydrolases"/>
    <property type="match status" value="1"/>
</dbReference>
<organism evidence="13 14">
    <name type="scientific">Stephanodiscus triporus</name>
    <dbReference type="NCBI Taxonomy" id="2934178"/>
    <lineage>
        <taxon>Eukaryota</taxon>
        <taxon>Sar</taxon>
        <taxon>Stramenopiles</taxon>
        <taxon>Ochrophyta</taxon>
        <taxon>Bacillariophyta</taxon>
        <taxon>Coscinodiscophyceae</taxon>
        <taxon>Thalassiosirophycidae</taxon>
        <taxon>Stephanodiscales</taxon>
        <taxon>Stephanodiscaceae</taxon>
        <taxon>Stephanodiscus</taxon>
    </lineage>
</organism>
<dbReference type="PANTHER" id="PTHR11384">
    <property type="entry name" value="ATP-BINDING CASSETTE, SUB-FAMILY D MEMBER"/>
    <property type="match status" value="1"/>
</dbReference>
<dbReference type="AlphaFoldDB" id="A0ABD3MHI1"/>
<dbReference type="InterPro" id="IPR050835">
    <property type="entry name" value="ABC_transporter_sub-D"/>
</dbReference>
<feature type="transmembrane region" description="Helical" evidence="10">
    <location>
        <begin position="640"/>
        <end position="663"/>
    </location>
</feature>
<evidence type="ECO:0000313" key="13">
    <source>
        <dbReference type="EMBL" id="KAL3763047.1"/>
    </source>
</evidence>
<dbReference type="Proteomes" id="UP001530315">
    <property type="component" value="Unassembled WGS sequence"/>
</dbReference>
<feature type="compositionally biased region" description="Basic residues" evidence="9">
    <location>
        <begin position="392"/>
        <end position="404"/>
    </location>
</feature>
<proteinExistence type="inferred from homology"/>
<evidence type="ECO:0000256" key="8">
    <source>
        <dbReference type="SAM" id="Coils"/>
    </source>
</evidence>
<feature type="transmembrane region" description="Helical" evidence="10">
    <location>
        <begin position="498"/>
        <end position="519"/>
    </location>
</feature>
<evidence type="ECO:0000313" key="14">
    <source>
        <dbReference type="Proteomes" id="UP001530315"/>
    </source>
</evidence>
<dbReference type="PROSITE" id="PS50893">
    <property type="entry name" value="ABC_TRANSPORTER_2"/>
    <property type="match status" value="1"/>
</dbReference>
<dbReference type="PROSITE" id="PS50929">
    <property type="entry name" value="ABC_TM1F"/>
    <property type="match status" value="1"/>
</dbReference>
<dbReference type="InterPro" id="IPR003439">
    <property type="entry name" value="ABC_transporter-like_ATP-bd"/>
</dbReference>
<dbReference type="Pfam" id="PF06472">
    <property type="entry name" value="ABC_membrane_2"/>
    <property type="match status" value="1"/>
</dbReference>
<feature type="transmembrane region" description="Helical" evidence="10">
    <location>
        <begin position="106"/>
        <end position="128"/>
    </location>
</feature>
<dbReference type="EMBL" id="JALLAZ020001813">
    <property type="protein sequence ID" value="KAL3763047.1"/>
    <property type="molecule type" value="Genomic_DNA"/>
</dbReference>
<name>A0ABD3MHI1_9STRA</name>
<evidence type="ECO:0008006" key="15">
    <source>
        <dbReference type="Google" id="ProtNLM"/>
    </source>
</evidence>
<evidence type="ECO:0000259" key="11">
    <source>
        <dbReference type="PROSITE" id="PS50893"/>
    </source>
</evidence>
<keyword evidence="14" id="KW-1185">Reference proteome</keyword>
<feature type="transmembrane region" description="Helical" evidence="10">
    <location>
        <begin position="613"/>
        <end position="634"/>
    </location>
</feature>
<gene>
    <name evidence="13" type="ORF">ACHAW5_007336</name>
</gene>
<dbReference type="InterPro" id="IPR027417">
    <property type="entry name" value="P-loop_NTPase"/>
</dbReference>
<sequence length="1091" mass="121819">MSSLFAGGAETSPPVLSDDNDLASPLLSLGGGLGEYKHEAAMAMHKSTRPSTAETSALTGGVLFDPDYYHDYDDDRDYDSVGDLEVKDDRCCFRCHCRLLPSCLQFIKSLLAILLAMAGIASSALVCWDDIIFRDHDRRDVALAYSMAAISILVSAFVMWNEVGFLRGDYAAAARRKAMAILSLRRMGLREKNESLQRKADALEADAALYNVASTKLRIIAESQSFGVDDVVRMVKENEKNLDLIRENIRQKVMVDVVRIIIAEHQDFSDPRMIIDIVAANRISDKIKARIWKDHGVVLDERNFLHALASNSTIWGAVRTIKNFIPDPNHFAAAAAEDDVRDGLLGGVGDVDYDDAYEAFLLPIDDRRQAGAVDAARAGLAGATHTSLTPAAKRRRRVSSGRHRPTVEAGYDDRDSSSSLDTSGSPEKAVESTLRGQLRQFWAMSFPYFRESVGGRLLGGLLFVNCLCYSAISVYFSYLFRDFYTALAEKEAQTFYRVLYRFLISLIFLLPLQVSYGFIRVKLYCPPHLEHNVLREIAWRKWLTERVMKLYFANKVRYERSVPGDAKYALGSNLTLAKSAAGLARDYKDRRSEMDNPDQRIQEDIASFTSYSLSFFLTIVNTTIDLVSFSIILFTILPQLIIAIIVFASLGTLFTVLIGKVLIKLNYESLQREADFRFALVRIRENAESIAFYGGETLEERETKLRFDRTIDNKNMLNYAQMKLNIFTTTYYHLVNVLPIFILANEYFAGIIEFGVISQVRDAFWHILADFSVIIGQFNGIASFMASIDRLFLFVQKIQELDPSRPNEVASVLIAKESTTSPIDSDGIVLKEFGSSRPNYSSSQPILSISNLRLMTPDNKRVLIRNIDFSLSMGQNLLISGVSGAGKSSLLRAIAGLWKDGHGEITRIKDIYFLPQRPYCPPGTLRDQLLYPSTDENGTLANAGHCWSDDDLINILNSVDLPNLATRAGDGDPIRGINATLDWSNTLSLGEQQRLAFGRLLVNRPRFVMMDESTSALDVVAEKKMYMLLKEGLTSTTGDPITFVSVGHRPSIVAFHDIKLLLRDGSGYASYIPQEASSAIDQNAILSPMIR</sequence>
<evidence type="ECO:0000259" key="12">
    <source>
        <dbReference type="PROSITE" id="PS50929"/>
    </source>
</evidence>
<feature type="coiled-coil region" evidence="8">
    <location>
        <begin position="179"/>
        <end position="213"/>
    </location>
</feature>
<keyword evidence="8" id="KW-0175">Coiled coil</keyword>
<comment type="similarity">
    <text evidence="1">Belongs to the ABC transporter superfamily. ABCD family. Peroxisomal fatty acyl CoA transporter (TC 3.A.1.203) subfamily.</text>
</comment>
<evidence type="ECO:0000256" key="1">
    <source>
        <dbReference type="ARBA" id="ARBA00008575"/>
    </source>
</evidence>
<keyword evidence="4" id="KW-0547">Nucleotide-binding</keyword>
<evidence type="ECO:0000256" key="7">
    <source>
        <dbReference type="ARBA" id="ARBA00023136"/>
    </source>
</evidence>
<reference evidence="13 14" key="1">
    <citation type="submission" date="2024-10" db="EMBL/GenBank/DDBJ databases">
        <title>Updated reference genomes for cyclostephanoid diatoms.</title>
        <authorList>
            <person name="Roberts W.R."/>
            <person name="Alverson A.J."/>
        </authorList>
    </citation>
    <scope>NUCLEOTIDE SEQUENCE [LARGE SCALE GENOMIC DNA]</scope>
    <source>
        <strain evidence="13 14">AJA276-08</strain>
    </source>
</reference>
<evidence type="ECO:0000256" key="10">
    <source>
        <dbReference type="SAM" id="Phobius"/>
    </source>
</evidence>
<feature type="domain" description="ABC transmembrane type-1" evidence="12">
    <location>
        <begin position="599"/>
        <end position="783"/>
    </location>
</feature>
<feature type="region of interest" description="Disordered" evidence="9">
    <location>
        <begin position="388"/>
        <end position="430"/>
    </location>
</feature>
<dbReference type="SUPFAM" id="SSF90123">
    <property type="entry name" value="ABC transporter transmembrane region"/>
    <property type="match status" value="1"/>
</dbReference>
<dbReference type="PROSITE" id="PS00211">
    <property type="entry name" value="ABC_TRANSPORTER_1"/>
    <property type="match status" value="1"/>
</dbReference>
<evidence type="ECO:0000256" key="9">
    <source>
        <dbReference type="SAM" id="MobiDB-lite"/>
    </source>
</evidence>
<dbReference type="GO" id="GO:0005524">
    <property type="term" value="F:ATP binding"/>
    <property type="evidence" value="ECO:0007669"/>
    <property type="project" value="UniProtKB-KW"/>
</dbReference>
<evidence type="ECO:0000256" key="2">
    <source>
        <dbReference type="ARBA" id="ARBA00022448"/>
    </source>
</evidence>
<feature type="domain" description="ABC transporter" evidence="11">
    <location>
        <begin position="847"/>
        <end position="1089"/>
    </location>
</feature>
<accession>A0ABD3MHI1</accession>
<dbReference type="PANTHER" id="PTHR11384:SF59">
    <property type="entry name" value="LYSOSOMAL COBALAMIN TRANSPORTER ABCD4"/>
    <property type="match status" value="1"/>
</dbReference>
<keyword evidence="7 10" id="KW-0472">Membrane</keyword>
<comment type="caution">
    <text evidence="13">The sequence shown here is derived from an EMBL/GenBank/DDBJ whole genome shotgun (WGS) entry which is preliminary data.</text>
</comment>
<dbReference type="Gene3D" id="1.20.1560.10">
    <property type="entry name" value="ABC transporter type 1, transmembrane domain"/>
    <property type="match status" value="1"/>
</dbReference>
<feature type="transmembrane region" description="Helical" evidence="10">
    <location>
        <begin position="457"/>
        <end position="478"/>
    </location>
</feature>
<dbReference type="Pfam" id="PF00005">
    <property type="entry name" value="ABC_tran"/>
    <property type="match status" value="1"/>
</dbReference>
<keyword evidence="3 10" id="KW-0812">Transmembrane</keyword>
<protein>
    <recommendedName>
        <fullName evidence="15">ABC transporter</fullName>
    </recommendedName>
</protein>
<dbReference type="CDD" id="cd03223">
    <property type="entry name" value="ABCD_peroxisomal_ALDP"/>
    <property type="match status" value="1"/>
</dbReference>
<dbReference type="InterPro" id="IPR003593">
    <property type="entry name" value="AAA+_ATPase"/>
</dbReference>
<dbReference type="InterPro" id="IPR011527">
    <property type="entry name" value="ABC1_TM_dom"/>
</dbReference>
<evidence type="ECO:0000256" key="3">
    <source>
        <dbReference type="ARBA" id="ARBA00022692"/>
    </source>
</evidence>
<evidence type="ECO:0000256" key="6">
    <source>
        <dbReference type="ARBA" id="ARBA00022989"/>
    </source>
</evidence>
<evidence type="ECO:0000256" key="5">
    <source>
        <dbReference type="ARBA" id="ARBA00022840"/>
    </source>
</evidence>
<dbReference type="SMART" id="SM00382">
    <property type="entry name" value="AAA"/>
    <property type="match status" value="1"/>
</dbReference>
<keyword evidence="6 10" id="KW-1133">Transmembrane helix</keyword>
<keyword evidence="5" id="KW-0067">ATP-binding</keyword>
<feature type="transmembrane region" description="Helical" evidence="10">
    <location>
        <begin position="764"/>
        <end position="788"/>
    </location>
</feature>
<dbReference type="Gene3D" id="3.40.50.300">
    <property type="entry name" value="P-loop containing nucleotide triphosphate hydrolases"/>
    <property type="match status" value="1"/>
</dbReference>
<keyword evidence="2" id="KW-0813">Transport</keyword>